<keyword evidence="2" id="KW-1185">Reference proteome</keyword>
<reference evidence="1" key="1">
    <citation type="submission" date="2020-09" db="EMBL/GenBank/DDBJ databases">
        <title>A novel bacterium of genus Paenibacillus, isolated from South China Sea.</title>
        <authorList>
            <person name="Huang H."/>
            <person name="Mo K."/>
            <person name="Hu Y."/>
        </authorList>
    </citation>
    <scope>NUCLEOTIDE SEQUENCE</scope>
    <source>
        <strain evidence="1">IB182363</strain>
    </source>
</reference>
<comment type="caution">
    <text evidence="1">The sequence shown here is derived from an EMBL/GenBank/DDBJ whole genome shotgun (WGS) entry which is preliminary data.</text>
</comment>
<sequence>MQWKSEIKFMDQLIGEYLGSPSIVRLPDGALLVSHDYFGDFSGECRISSVYRSEDNGTSWQETRRIEGMYWATLFVHRGDVYLLGTSQKFSHIVIMRSSDGGRSWTQPTDGDNGLLFVAGERLYAPNYHGAPTPVVEHEGRLYRAFEDFDPPVRPGGFKAFVISCDADADLLKSGNWRMSNKLAYDQACDPDDWGGDSGAGWLEGNIVPSPEGLVNVLRLTTSPVWDKAAIVRIHDEGSRVTFESADFIEFPGGSHKFTIRRDPLTGLYFTLSNKDKDPDKPVLREVLSLFVSSDLRTWTHLKTLLVDDLLEGKKSRLKTGFQYVDWQFDGADILYVVRASYAGAHTFHDSNRIVYGEVGSFRELLTDHSDLQG</sequence>
<evidence type="ECO:0000313" key="2">
    <source>
        <dbReference type="Proteomes" id="UP000639396"/>
    </source>
</evidence>
<dbReference type="SUPFAM" id="SSF50939">
    <property type="entry name" value="Sialidases"/>
    <property type="match status" value="1"/>
</dbReference>
<dbReference type="InterPro" id="IPR036278">
    <property type="entry name" value="Sialidase_sf"/>
</dbReference>
<dbReference type="Proteomes" id="UP000639396">
    <property type="component" value="Unassembled WGS sequence"/>
</dbReference>
<dbReference type="CDD" id="cd15482">
    <property type="entry name" value="Sialidase_non-viral"/>
    <property type="match status" value="1"/>
</dbReference>
<evidence type="ECO:0000313" key="1">
    <source>
        <dbReference type="EMBL" id="MBD2862318.1"/>
    </source>
</evidence>
<name>A0A927C6L0_9BACL</name>
<dbReference type="AlphaFoldDB" id="A0A927C6L0"/>
<dbReference type="EMBL" id="JACXJA010000010">
    <property type="protein sequence ID" value="MBD2862318.1"/>
    <property type="molecule type" value="Genomic_DNA"/>
</dbReference>
<gene>
    <name evidence="1" type="ORF">IDH45_10015</name>
</gene>
<organism evidence="1 2">
    <name type="scientific">Paenibacillus oceani</name>
    <dbReference type="NCBI Taxonomy" id="2772510"/>
    <lineage>
        <taxon>Bacteria</taxon>
        <taxon>Bacillati</taxon>
        <taxon>Bacillota</taxon>
        <taxon>Bacilli</taxon>
        <taxon>Bacillales</taxon>
        <taxon>Paenibacillaceae</taxon>
        <taxon>Paenibacillus</taxon>
    </lineage>
</organism>
<accession>A0A927C6L0</accession>
<protein>
    <submittedName>
        <fullName evidence="1">Exo-alpha-sialidase</fullName>
    </submittedName>
</protein>
<proteinExistence type="predicted"/>
<dbReference type="Gene3D" id="2.120.10.10">
    <property type="match status" value="1"/>
</dbReference>